<accession>A0A6N7KTA6</accession>
<dbReference type="AlphaFoldDB" id="A0A6N7KTA6"/>
<proteinExistence type="predicted"/>
<organism evidence="2 3">
    <name type="scientific">Streptomyces kaniharaensis</name>
    <dbReference type="NCBI Taxonomy" id="212423"/>
    <lineage>
        <taxon>Bacteria</taxon>
        <taxon>Bacillati</taxon>
        <taxon>Actinomycetota</taxon>
        <taxon>Actinomycetes</taxon>
        <taxon>Kitasatosporales</taxon>
        <taxon>Streptomycetaceae</taxon>
        <taxon>Streptomyces</taxon>
    </lineage>
</organism>
<evidence type="ECO:0000259" key="1">
    <source>
        <dbReference type="Pfam" id="PF13556"/>
    </source>
</evidence>
<dbReference type="Proteomes" id="UP000450000">
    <property type="component" value="Unassembled WGS sequence"/>
</dbReference>
<dbReference type="Gene3D" id="1.10.10.2840">
    <property type="entry name" value="PucR C-terminal helix-turn-helix domain"/>
    <property type="match status" value="1"/>
</dbReference>
<comment type="caution">
    <text evidence="2">The sequence shown here is derived from an EMBL/GenBank/DDBJ whole genome shotgun (WGS) entry which is preliminary data.</text>
</comment>
<feature type="domain" description="PucR C-terminal helix-turn-helix" evidence="1">
    <location>
        <begin position="90"/>
        <end position="145"/>
    </location>
</feature>
<dbReference type="OrthoDB" id="5243741at2"/>
<evidence type="ECO:0000313" key="3">
    <source>
        <dbReference type="Proteomes" id="UP000450000"/>
    </source>
</evidence>
<dbReference type="InterPro" id="IPR042070">
    <property type="entry name" value="PucR_C-HTH_sf"/>
</dbReference>
<gene>
    <name evidence="2" type="ORF">F7Q99_22020</name>
</gene>
<dbReference type="PANTHER" id="PTHR33744">
    <property type="entry name" value="CARBOHYDRATE DIACID REGULATOR"/>
    <property type="match status" value="1"/>
</dbReference>
<dbReference type="EMBL" id="WBOF01000001">
    <property type="protein sequence ID" value="MQS14862.1"/>
    <property type="molecule type" value="Genomic_DNA"/>
</dbReference>
<keyword evidence="3" id="KW-1185">Reference proteome</keyword>
<name>A0A6N7KTA6_9ACTN</name>
<reference evidence="2 3" key="1">
    <citation type="submission" date="2019-09" db="EMBL/GenBank/DDBJ databases">
        <title>Genome Sequences of Streptomyces kaniharaensis ATCC 21070.</title>
        <authorList>
            <person name="Zhu W."/>
            <person name="De Crecy-Lagard V."/>
            <person name="Richards N.G."/>
        </authorList>
    </citation>
    <scope>NUCLEOTIDE SEQUENCE [LARGE SCALE GENOMIC DNA]</scope>
    <source>
        <strain evidence="2 3">SF-557</strain>
    </source>
</reference>
<sequence>MPRVLAGWLDGRTAVVGPAVPVEDAVVSLGWARKLLTMVPHGASGGIHFVEDHLATLMLFQDPLLAGHLSAKWLGRLADMTPQQRAWTEETLLAWLEGGGILPAARLLHIHPQAVRNRLRNLEKIFGSGLRDPRARFELLLALKIQIIASEYARLRRRAGMLSLLQSSGPQRNARTSGR</sequence>
<dbReference type="Pfam" id="PF13556">
    <property type="entry name" value="HTH_30"/>
    <property type="match status" value="1"/>
</dbReference>
<dbReference type="InterPro" id="IPR051448">
    <property type="entry name" value="CdaR-like_regulators"/>
</dbReference>
<dbReference type="InterPro" id="IPR025736">
    <property type="entry name" value="PucR_C-HTH_dom"/>
</dbReference>
<evidence type="ECO:0000313" key="2">
    <source>
        <dbReference type="EMBL" id="MQS14862.1"/>
    </source>
</evidence>
<dbReference type="PANTHER" id="PTHR33744:SF1">
    <property type="entry name" value="DNA-BINDING TRANSCRIPTIONAL ACTIVATOR ADER"/>
    <property type="match status" value="1"/>
</dbReference>
<protein>
    <submittedName>
        <fullName evidence="2">PucR family transcriptional regulator</fullName>
    </submittedName>
</protein>